<feature type="domain" description="AP2/ERF" evidence="10">
    <location>
        <begin position="119"/>
        <end position="179"/>
    </location>
</feature>
<evidence type="ECO:0000256" key="2">
    <source>
        <dbReference type="ARBA" id="ARBA00022745"/>
    </source>
</evidence>
<evidence type="ECO:0000256" key="6">
    <source>
        <dbReference type="ARBA" id="ARBA00023163"/>
    </source>
</evidence>
<comment type="caution">
    <text evidence="11">The sequence shown here is derived from an EMBL/GenBank/DDBJ whole genome shotgun (WGS) entry which is preliminary data.</text>
</comment>
<evidence type="ECO:0000256" key="5">
    <source>
        <dbReference type="ARBA" id="ARBA00023159"/>
    </source>
</evidence>
<dbReference type="PRINTS" id="PR00367">
    <property type="entry name" value="ETHRSPELEMNT"/>
</dbReference>
<name>A0ABQ8H617_9ROSI</name>
<feature type="region of interest" description="Disordered" evidence="9">
    <location>
        <begin position="90"/>
        <end position="118"/>
    </location>
</feature>
<dbReference type="PANTHER" id="PTHR31194:SF203">
    <property type="entry name" value="AP2_ERF DOMAIN-CONTAINING PROTEIN"/>
    <property type="match status" value="1"/>
</dbReference>
<evidence type="ECO:0000256" key="9">
    <source>
        <dbReference type="SAM" id="MobiDB-lite"/>
    </source>
</evidence>
<feature type="compositionally biased region" description="Polar residues" evidence="9">
    <location>
        <begin position="90"/>
        <end position="104"/>
    </location>
</feature>
<evidence type="ECO:0000313" key="11">
    <source>
        <dbReference type="EMBL" id="KAH7549323.1"/>
    </source>
</evidence>
<dbReference type="InterPro" id="IPR050913">
    <property type="entry name" value="AP2/ERF_ERF"/>
</dbReference>
<keyword evidence="5" id="KW-0010">Activator</keyword>
<dbReference type="SUPFAM" id="SSF54171">
    <property type="entry name" value="DNA-binding domain"/>
    <property type="match status" value="1"/>
</dbReference>
<dbReference type="EMBL" id="JAFEMO010000013">
    <property type="protein sequence ID" value="KAH7549323.1"/>
    <property type="molecule type" value="Genomic_DNA"/>
</dbReference>
<dbReference type="InterPro" id="IPR001471">
    <property type="entry name" value="AP2/ERF_dom"/>
</dbReference>
<keyword evidence="2" id="KW-0936">Ethylene signaling pathway</keyword>
<evidence type="ECO:0000256" key="1">
    <source>
        <dbReference type="ARBA" id="ARBA00004123"/>
    </source>
</evidence>
<reference evidence="11 12" key="1">
    <citation type="submission" date="2021-02" db="EMBL/GenBank/DDBJ databases">
        <title>Plant Genome Project.</title>
        <authorList>
            <person name="Zhang R.-G."/>
        </authorList>
    </citation>
    <scope>NUCLEOTIDE SEQUENCE [LARGE SCALE GENOMIC DNA]</scope>
    <source>
        <tissue evidence="11">Leaves</tissue>
    </source>
</reference>
<dbReference type="CDD" id="cd00018">
    <property type="entry name" value="AP2"/>
    <property type="match status" value="1"/>
</dbReference>
<accession>A0ABQ8H617</accession>
<gene>
    <name evidence="11" type="ORF">JRO89_XS13G0014600</name>
</gene>
<keyword evidence="4" id="KW-0238">DNA-binding</keyword>
<evidence type="ECO:0000256" key="8">
    <source>
        <dbReference type="ARBA" id="ARBA00024343"/>
    </source>
</evidence>
<evidence type="ECO:0000256" key="3">
    <source>
        <dbReference type="ARBA" id="ARBA00023015"/>
    </source>
</evidence>
<comment type="similarity">
    <text evidence="8">Belongs to the AP2/ERF transcription factor family. ERF subfamily.</text>
</comment>
<evidence type="ECO:0000256" key="4">
    <source>
        <dbReference type="ARBA" id="ARBA00023125"/>
    </source>
</evidence>
<dbReference type="SMART" id="SM00380">
    <property type="entry name" value="AP2"/>
    <property type="match status" value="1"/>
</dbReference>
<keyword evidence="3" id="KW-0805">Transcription regulation</keyword>
<comment type="subcellular location">
    <subcellularLocation>
        <location evidence="1">Nucleus</location>
    </subcellularLocation>
</comment>
<dbReference type="Proteomes" id="UP000827721">
    <property type="component" value="Unassembled WGS sequence"/>
</dbReference>
<keyword evidence="6" id="KW-0804">Transcription</keyword>
<sequence>MPGLRRQILNQDMNCNEEKNIIKKPKREESLMSMRKIRIIYHDPDATDSSSEDDECYNEKRNRILKSKRCVSEIFLPDLRYETCAENAENGLQQNDGPSKNIVSTKFDENKKSPKSSTIYKGVRRRPWGKYSAEIRDPFRRVRVWLGTFNTAEEAAFAYQKKKLEFESMVELQKNQNMSATSTDVSEEANGLFSLPSPSSVLDLTTSASLGNGVRNPIKDEDNPANKFVQECNAEKKQVRKHDPKEVVEECEAEKVVQRCNVEKIWPVCDVEKVDFEEYQSISYILQEPDMSPLVREDLGFLDMSSQFQADYEQFYHGDYSYNYADDPSLCGEVDNGEVIDFCNIEPNLEDFAWADGTLNFA</sequence>
<dbReference type="InterPro" id="IPR016177">
    <property type="entry name" value="DNA-bd_dom_sf"/>
</dbReference>
<dbReference type="Pfam" id="PF00847">
    <property type="entry name" value="AP2"/>
    <property type="match status" value="1"/>
</dbReference>
<organism evidence="11 12">
    <name type="scientific">Xanthoceras sorbifolium</name>
    <dbReference type="NCBI Taxonomy" id="99658"/>
    <lineage>
        <taxon>Eukaryota</taxon>
        <taxon>Viridiplantae</taxon>
        <taxon>Streptophyta</taxon>
        <taxon>Embryophyta</taxon>
        <taxon>Tracheophyta</taxon>
        <taxon>Spermatophyta</taxon>
        <taxon>Magnoliopsida</taxon>
        <taxon>eudicotyledons</taxon>
        <taxon>Gunneridae</taxon>
        <taxon>Pentapetalae</taxon>
        <taxon>rosids</taxon>
        <taxon>malvids</taxon>
        <taxon>Sapindales</taxon>
        <taxon>Sapindaceae</taxon>
        <taxon>Xanthoceroideae</taxon>
        <taxon>Xanthoceras</taxon>
    </lineage>
</organism>
<dbReference type="InterPro" id="IPR036955">
    <property type="entry name" value="AP2/ERF_dom_sf"/>
</dbReference>
<keyword evidence="12" id="KW-1185">Reference proteome</keyword>
<protein>
    <recommendedName>
        <fullName evidence="10">AP2/ERF domain-containing protein</fullName>
    </recommendedName>
</protein>
<dbReference type="PANTHER" id="PTHR31194">
    <property type="entry name" value="SHN SHINE , DNA BINDING / TRANSCRIPTION FACTOR"/>
    <property type="match status" value="1"/>
</dbReference>
<dbReference type="PROSITE" id="PS51032">
    <property type="entry name" value="AP2_ERF"/>
    <property type="match status" value="1"/>
</dbReference>
<keyword evidence="7" id="KW-0539">Nucleus</keyword>
<evidence type="ECO:0000256" key="7">
    <source>
        <dbReference type="ARBA" id="ARBA00023242"/>
    </source>
</evidence>
<evidence type="ECO:0000259" key="10">
    <source>
        <dbReference type="PROSITE" id="PS51032"/>
    </source>
</evidence>
<evidence type="ECO:0000313" key="12">
    <source>
        <dbReference type="Proteomes" id="UP000827721"/>
    </source>
</evidence>
<dbReference type="Gene3D" id="3.30.730.10">
    <property type="entry name" value="AP2/ERF domain"/>
    <property type="match status" value="1"/>
</dbReference>
<proteinExistence type="inferred from homology"/>